<dbReference type="EMBL" id="QMEB01000015">
    <property type="protein sequence ID" value="NMG18563.1"/>
    <property type="molecule type" value="Genomic_DNA"/>
</dbReference>
<dbReference type="PANTHER" id="PTHR34235:SF1">
    <property type="entry name" value="SLR0416 PROTEIN"/>
    <property type="match status" value="1"/>
</dbReference>
<reference evidence="1 2" key="1">
    <citation type="submission" date="2018-06" db="EMBL/GenBank/DDBJ databases">
        <title>Comparative genomics of Brasilonema spp. strains.</title>
        <authorList>
            <person name="Alvarenga D.O."/>
            <person name="Fiore M.F."/>
            <person name="Varani A.M."/>
        </authorList>
    </citation>
    <scope>NUCLEOTIDE SEQUENCE [LARGE SCALE GENOMIC DNA]</scope>
    <source>
        <strain evidence="1 2">SPC951</strain>
    </source>
</reference>
<gene>
    <name evidence="1" type="ORF">DP116_03525</name>
</gene>
<dbReference type="Pfam" id="PF01724">
    <property type="entry name" value="DUF29"/>
    <property type="match status" value="1"/>
</dbReference>
<dbReference type="InterPro" id="IPR002636">
    <property type="entry name" value="DUF29"/>
</dbReference>
<accession>A0ABX1P3A7</accession>
<comment type="caution">
    <text evidence="1">The sequence shown here is derived from an EMBL/GenBank/DDBJ whole genome shotgun (WGS) entry which is preliminary data.</text>
</comment>
<proteinExistence type="predicted"/>
<dbReference type="PANTHER" id="PTHR34235">
    <property type="entry name" value="SLR1203 PROTEIN-RELATED"/>
    <property type="match status" value="1"/>
</dbReference>
<evidence type="ECO:0000313" key="1">
    <source>
        <dbReference type="EMBL" id="NMG18563.1"/>
    </source>
</evidence>
<dbReference type="Proteomes" id="UP000718564">
    <property type="component" value="Unassembled WGS sequence"/>
</dbReference>
<dbReference type="Gene3D" id="1.20.1220.20">
    <property type="entry name" value="Uncharcterised protein PF01724"/>
    <property type="match status" value="1"/>
</dbReference>
<protein>
    <recommendedName>
        <fullName evidence="3">DUF29 domain-containing protein</fullName>
    </recommendedName>
</protein>
<keyword evidence="2" id="KW-1185">Reference proteome</keyword>
<sequence length="141" mass="16497">MEELLELKDLLLKGDVPGALVIVEELEEMSRNDIIKTIRSYAIILLLHLIKQQVENRTTRSWDVSIRNSVREIQRENKRRKAGGYYLCSEELFETLEEAYLNAIDEASLKVEQGRYEPEELEQLVNREEIINRALTLILPQ</sequence>
<name>A0ABX1P3A7_9CYAN</name>
<evidence type="ECO:0008006" key="3">
    <source>
        <dbReference type="Google" id="ProtNLM"/>
    </source>
</evidence>
<dbReference type="RefSeq" id="WP_169153873.1">
    <property type="nucleotide sequence ID" value="NZ_CAWPJE010000338.1"/>
</dbReference>
<evidence type="ECO:0000313" key="2">
    <source>
        <dbReference type="Proteomes" id="UP000718564"/>
    </source>
</evidence>
<organism evidence="1 2">
    <name type="scientific">Brasilonema bromeliae SPC951</name>
    <dbReference type="NCBI Taxonomy" id="385972"/>
    <lineage>
        <taxon>Bacteria</taxon>
        <taxon>Bacillati</taxon>
        <taxon>Cyanobacteriota</taxon>
        <taxon>Cyanophyceae</taxon>
        <taxon>Nostocales</taxon>
        <taxon>Scytonemataceae</taxon>
        <taxon>Brasilonema</taxon>
        <taxon>Bromeliae group (in: Brasilonema)</taxon>
    </lineage>
</organism>